<accession>A0A090MYX0</accession>
<protein>
    <submittedName>
        <fullName evidence="6 8">Cullin-4A</fullName>
    </submittedName>
</protein>
<evidence type="ECO:0000256" key="2">
    <source>
        <dbReference type="ARBA" id="ARBA00022786"/>
    </source>
</evidence>
<dbReference type="OrthoDB" id="27073at2759"/>
<name>A0A090MYX0_STRRB</name>
<evidence type="ECO:0000313" key="6">
    <source>
        <dbReference type="EMBL" id="CEF67919.1"/>
    </source>
</evidence>
<dbReference type="Pfam" id="PF26557">
    <property type="entry name" value="Cullin_AB"/>
    <property type="match status" value="1"/>
</dbReference>
<evidence type="ECO:0000313" key="7">
    <source>
        <dbReference type="Proteomes" id="UP000035682"/>
    </source>
</evidence>
<dbReference type="EMBL" id="LN609529">
    <property type="protein sequence ID" value="CEF67919.1"/>
    <property type="molecule type" value="Genomic_DNA"/>
</dbReference>
<reference evidence="8" key="2">
    <citation type="submission" date="2020-12" db="UniProtKB">
        <authorList>
            <consortium name="WormBaseParasite"/>
        </authorList>
    </citation>
    <scope>IDENTIFICATION</scope>
</reference>
<dbReference type="SUPFAM" id="SSF75632">
    <property type="entry name" value="Cullin homology domain"/>
    <property type="match status" value="1"/>
</dbReference>
<keyword evidence="7" id="KW-1185">Reference proteome</keyword>
<organism evidence="6">
    <name type="scientific">Strongyloides ratti</name>
    <name type="common">Parasitic roundworm</name>
    <dbReference type="NCBI Taxonomy" id="34506"/>
    <lineage>
        <taxon>Eukaryota</taxon>
        <taxon>Metazoa</taxon>
        <taxon>Ecdysozoa</taxon>
        <taxon>Nematoda</taxon>
        <taxon>Chromadorea</taxon>
        <taxon>Rhabditida</taxon>
        <taxon>Tylenchina</taxon>
        <taxon>Panagrolaimomorpha</taxon>
        <taxon>Strongyloidoidea</taxon>
        <taxon>Strongyloididae</taxon>
        <taxon>Strongyloides</taxon>
    </lineage>
</organism>
<dbReference type="SMART" id="SM00884">
    <property type="entry name" value="Cullin_Nedd8"/>
    <property type="match status" value="1"/>
</dbReference>
<dbReference type="GO" id="GO:0006511">
    <property type="term" value="P:ubiquitin-dependent protein catabolic process"/>
    <property type="evidence" value="ECO:0007669"/>
    <property type="project" value="InterPro"/>
</dbReference>
<dbReference type="SUPFAM" id="SSF74788">
    <property type="entry name" value="Cullin repeat-like"/>
    <property type="match status" value="1"/>
</dbReference>
<dbReference type="InterPro" id="IPR001373">
    <property type="entry name" value="Cullin_N"/>
</dbReference>
<feature type="domain" description="Cullin family profile" evidence="5">
    <location>
        <begin position="543"/>
        <end position="766"/>
    </location>
</feature>
<dbReference type="RefSeq" id="XP_024507119.1">
    <property type="nucleotide sequence ID" value="XM_024653665.1"/>
</dbReference>
<dbReference type="InterPro" id="IPR036317">
    <property type="entry name" value="Cullin_homology_sf"/>
</dbReference>
<dbReference type="WBParaSite" id="SRAE_2000258000.1">
    <property type="protein sequence ID" value="SRAE_2000258000.1"/>
    <property type="gene ID" value="WBGene00262791"/>
</dbReference>
<reference evidence="6 7" key="1">
    <citation type="submission" date="2014-09" db="EMBL/GenBank/DDBJ databases">
        <authorList>
            <person name="Martin A.A."/>
        </authorList>
    </citation>
    <scope>NUCLEOTIDE SEQUENCE</scope>
    <source>
        <strain evidence="7">ED321</strain>
        <strain evidence="6">ED321 Heterogonic</strain>
    </source>
</reference>
<evidence type="ECO:0000313" key="9">
    <source>
        <dbReference type="WormBase" id="SRAE_2000258000"/>
    </source>
</evidence>
<dbReference type="InterPro" id="IPR059120">
    <property type="entry name" value="Cullin-like_AB"/>
</dbReference>
<dbReference type="SMART" id="SM00182">
    <property type="entry name" value="CULLIN"/>
    <property type="match status" value="1"/>
</dbReference>
<dbReference type="Proteomes" id="UP000035682">
    <property type="component" value="Unplaced"/>
</dbReference>
<gene>
    <name evidence="6 8 9" type="ORF">SRAE_2000258000</name>
</gene>
<dbReference type="InterPro" id="IPR019559">
    <property type="entry name" value="Cullin_neddylation_domain"/>
</dbReference>
<dbReference type="PROSITE" id="PS50069">
    <property type="entry name" value="CULLIN_2"/>
    <property type="match status" value="1"/>
</dbReference>
<dbReference type="WormBase" id="SRAE_2000258000">
    <property type="protein sequence ID" value="SRP02549"/>
    <property type="gene ID" value="WBGene00262791"/>
</dbReference>
<sequence length="883" mass="103361">MDWSSSYQDSLQQPNSKFLELINEHRSSLCHDATINEKSRYNNFKTLSSRERKMLGKFYSSVTAEIHDEFTFPANIKNELSLDHLLNSMIKIVNTFLDSGNTIFNGFKEVKYVELLTDIKYVALFYSHLEGKFKEYIPRELCKYINIENDFELSDYDFLSKFVDFYNSVNSRIYQLEIYFKKLNQNGLLANSTLLPIRKLANNVICQTFESVEYSSYEDRIGTCFINCLRNIVKDSNFDCKFYKKTWNLMTEIGMDISLRKDIFKKFKKYNVEDAKRLLEYDSIIDWTDYVCDELNKLKKALTLLPLSYSKQSLIKSTDEDFKKTIESPFINILECYPTSDSTSIKFSRQSTNFNDFSLYKKIKLEDDSSPSAYDCIKYTGNVPLNLFVNDNKIDSNFSIDSDKEYTIYLQVEISMLEAARSEYCTATTNLLEKQIERMSVLYEEKNILHLKKLYKLLPTAKENAKVFNQSFLNFILSSITKSIEKEENEEKFINELITLRKFCLDKLLNCYDCDSSYVDCINISFRRALNKGSEKICVGSTIAKYLDKVLKNWHLRKDDTETFEQVVQILRHVDGKGPFENKYHSLLAKRILNDTSYDESAERQMIQLLREQIGDKIISHMESMLLDIDLSRQILQDFRKYLSKTEYHDMYIYNNSDIKILTSIKWPVTLTSSIIYPEEFTQFQELFEKFYNPKHKKKRLHYQPNLTDVVITATFDSCVKELIMTLVQATVLLLFNKHETLTSAEIQKLTGMGKEDTERSIRSLSRENILICSHKQYTVNTKFTHLQQRINVRQLHMKAAPILQELSAADKKEAQKNLLEAASCRILKVNKQETLVNLHQLAMKETKLAVSLTEFKIIIEGLITKGFLERDKTNKETIMYIP</sequence>
<evidence type="ECO:0000256" key="1">
    <source>
        <dbReference type="ARBA" id="ARBA00006019"/>
    </source>
</evidence>
<keyword evidence="2" id="KW-0833">Ubl conjugation pathway</keyword>
<evidence type="ECO:0000313" key="8">
    <source>
        <dbReference type="WBParaSite" id="SRAE_2000258000.1"/>
    </source>
</evidence>
<dbReference type="InterPro" id="IPR036388">
    <property type="entry name" value="WH-like_DNA-bd_sf"/>
</dbReference>
<dbReference type="Gene3D" id="1.10.10.10">
    <property type="entry name" value="Winged helix-like DNA-binding domain superfamily/Winged helix DNA-binding domain"/>
    <property type="match status" value="1"/>
</dbReference>
<dbReference type="CTD" id="36380284"/>
<dbReference type="GeneID" id="36380284"/>
<comment type="similarity">
    <text evidence="1 3 4">Belongs to the cullin family.</text>
</comment>
<dbReference type="Gene3D" id="3.30.230.130">
    <property type="entry name" value="Cullin, Chain C, Domain 2"/>
    <property type="match status" value="1"/>
</dbReference>
<dbReference type="Gene3D" id="1.20.1310.10">
    <property type="entry name" value="Cullin Repeats"/>
    <property type="match status" value="2"/>
</dbReference>
<dbReference type="InterPro" id="IPR036390">
    <property type="entry name" value="WH_DNA-bd_sf"/>
</dbReference>
<dbReference type="STRING" id="34506.A0A090MYX0"/>
<dbReference type="SUPFAM" id="SSF46785">
    <property type="entry name" value="Winged helix' DNA-binding domain"/>
    <property type="match status" value="1"/>
</dbReference>
<dbReference type="PANTHER" id="PTHR11932">
    <property type="entry name" value="CULLIN"/>
    <property type="match status" value="1"/>
</dbReference>
<evidence type="ECO:0000259" key="5">
    <source>
        <dbReference type="PROSITE" id="PS50069"/>
    </source>
</evidence>
<dbReference type="InterPro" id="IPR045093">
    <property type="entry name" value="Cullin"/>
</dbReference>
<dbReference type="InterPro" id="IPR016158">
    <property type="entry name" value="Cullin_homology"/>
</dbReference>
<evidence type="ECO:0000256" key="3">
    <source>
        <dbReference type="PROSITE-ProRule" id="PRU00330"/>
    </source>
</evidence>
<proteinExistence type="inferred from homology"/>
<dbReference type="GO" id="GO:0031625">
    <property type="term" value="F:ubiquitin protein ligase binding"/>
    <property type="evidence" value="ECO:0007669"/>
    <property type="project" value="InterPro"/>
</dbReference>
<evidence type="ECO:0000256" key="4">
    <source>
        <dbReference type="RuleBase" id="RU003829"/>
    </source>
</evidence>
<dbReference type="AlphaFoldDB" id="A0A090MYX0"/>
<dbReference type="InterPro" id="IPR016159">
    <property type="entry name" value="Cullin_repeat-like_dom_sf"/>
</dbReference>
<dbReference type="Pfam" id="PF00888">
    <property type="entry name" value="Cullin"/>
    <property type="match status" value="1"/>
</dbReference>